<dbReference type="CTD" id="184061"/>
<evidence type="ECO:0000256" key="1">
    <source>
        <dbReference type="SAM" id="MobiDB-lite"/>
    </source>
</evidence>
<dbReference type="SMR" id="Q5WRR7"/>
<evidence type="ECO:0000256" key="3">
    <source>
        <dbReference type="SAM" id="SignalP"/>
    </source>
</evidence>
<dbReference type="Bgee" id="WBGene00017156">
    <property type="expression patterns" value="Expressed in pharyngeal muscle cell (C elegans) and 3 other cell types or tissues"/>
</dbReference>
<dbReference type="EMBL" id="BX284606">
    <property type="protein sequence ID" value="CCD83466.3"/>
    <property type="molecule type" value="Genomic_DNA"/>
</dbReference>
<dbReference type="OrthoDB" id="5877525at2759"/>
<feature type="chain" id="PRO_5022869797" evidence="3">
    <location>
        <begin position="20"/>
        <end position="535"/>
    </location>
</feature>
<keyword evidence="2" id="KW-0812">Transmembrane</keyword>
<dbReference type="HOGENOM" id="CLU_980826_0_0_1"/>
<dbReference type="WormBase" id="F01E11.3">
    <property type="protein sequence ID" value="CE53663"/>
    <property type="gene ID" value="WBGene00017156"/>
</dbReference>
<dbReference type="UCSC" id="F01E11.3">
    <property type="organism name" value="c. elegans"/>
</dbReference>
<feature type="compositionally biased region" description="Basic and acidic residues" evidence="1">
    <location>
        <begin position="425"/>
        <end position="435"/>
    </location>
</feature>
<evidence type="ECO:0000313" key="4">
    <source>
        <dbReference type="EMBL" id="CCD83466.3"/>
    </source>
</evidence>
<feature type="region of interest" description="Disordered" evidence="1">
    <location>
        <begin position="375"/>
        <end position="398"/>
    </location>
</feature>
<evidence type="ECO:0000256" key="2">
    <source>
        <dbReference type="SAM" id="Phobius"/>
    </source>
</evidence>
<dbReference type="FunCoup" id="Q5WRR7">
    <property type="interactions" value="818"/>
</dbReference>
<feature type="signal peptide" evidence="3">
    <location>
        <begin position="1"/>
        <end position="19"/>
    </location>
</feature>
<keyword evidence="5" id="KW-1185">Reference proteome</keyword>
<keyword evidence="2" id="KW-0472">Membrane</keyword>
<dbReference type="eggNOG" id="ENOG502TGT9">
    <property type="taxonomic scope" value="Eukaryota"/>
</dbReference>
<dbReference type="Proteomes" id="UP000001940">
    <property type="component" value="Chromosome X"/>
</dbReference>
<gene>
    <name evidence="4" type="ORF">CELE_F01E11.3</name>
    <name evidence="4 6" type="ORF">F01E11.3</name>
</gene>
<organism evidence="4 5">
    <name type="scientific">Caenorhabditis elegans</name>
    <dbReference type="NCBI Taxonomy" id="6239"/>
    <lineage>
        <taxon>Eukaryota</taxon>
        <taxon>Metazoa</taxon>
        <taxon>Ecdysozoa</taxon>
        <taxon>Nematoda</taxon>
        <taxon>Chromadorea</taxon>
        <taxon>Rhabditida</taxon>
        <taxon>Rhabditina</taxon>
        <taxon>Rhabditomorpha</taxon>
        <taxon>Rhabditoidea</taxon>
        <taxon>Rhabditidae</taxon>
        <taxon>Peloderinae</taxon>
        <taxon>Caenorhabditis</taxon>
    </lineage>
</organism>
<evidence type="ECO:0000313" key="6">
    <source>
        <dbReference type="WormBase" id="F01E11.3"/>
    </source>
</evidence>
<dbReference type="AlphaFoldDB" id="Q5WRR7"/>
<dbReference type="AGR" id="WB:WBGene00017156"/>
<feature type="region of interest" description="Disordered" evidence="1">
    <location>
        <begin position="420"/>
        <end position="483"/>
    </location>
</feature>
<dbReference type="PaxDb" id="6239-F01E11.3"/>
<reference evidence="4 5" key="1">
    <citation type="journal article" date="1998" name="Science">
        <title>Genome sequence of the nematode C. elegans: a platform for investigating biology.</title>
        <authorList>
            <consortium name="The C. elegans sequencing consortium"/>
            <person name="Sulson J.E."/>
            <person name="Waterston R."/>
        </authorList>
    </citation>
    <scope>NUCLEOTIDE SEQUENCE [LARGE SCALE GENOMIC DNA]</scope>
    <source>
        <strain evidence="4 5">Bristol N2</strain>
    </source>
</reference>
<name>Q5WRR7_CAEEL</name>
<proteinExistence type="predicted"/>
<feature type="compositionally biased region" description="Polar residues" evidence="1">
    <location>
        <begin position="508"/>
        <end position="521"/>
    </location>
</feature>
<accession>Q5WRR7</accession>
<dbReference type="InParanoid" id="Q5WRR7"/>
<dbReference type="KEGG" id="cel:CELE_F01E11.3"/>
<feature type="transmembrane region" description="Helical" evidence="2">
    <location>
        <begin position="191"/>
        <end position="216"/>
    </location>
</feature>
<evidence type="ECO:0000313" key="5">
    <source>
        <dbReference type="Proteomes" id="UP000001940"/>
    </source>
</evidence>
<feature type="region of interest" description="Disordered" evidence="1">
    <location>
        <begin position="508"/>
        <end position="535"/>
    </location>
</feature>
<dbReference type="GeneID" id="184061"/>
<keyword evidence="2" id="KW-1133">Transmembrane helix</keyword>
<keyword evidence="3" id="KW-0732">Signal</keyword>
<protein>
    <submittedName>
        <fullName evidence="4">Uncharacterized protein</fullName>
    </submittedName>
</protein>
<sequence length="535" mass="59340">MKIIIVYAIVISFIDISQEQAPDSPVSIIAQTLENSGTTTDGNNANLTSDNVIGTIEKYHNATEPSFLYIVQLELKSSRVEETFTEIEKRLDQLVDMAFILAAYKHRKQTPPAEIVASNSSYSTKIIKKRTAGELTYIHFVTYAGTAPVLGEVVADDLTLLTISQISATLRYPLGRIISDRDIENESSTKWWFLIGVIGTGVIIIMIGWFCLFLFFNTCGYMYGTEVGDDMTRAQRASMKKQLVINPLPMHCEPAAEQLNDVLPSDNPNVVAAKKPKLNRKMQQSCGTLSEIHLERRIKNERENIRKAIQEAFNKAVEENKTAALVPLPSSFGPVGVDMRNTDVETAAQRVVEAKSEKKRRKTKIGPITAVTSTTTTITTNEQERKAEEISGVSSVTTTSTQELDEFDVANLPETTLKITKKKKGKEESDVKSEPESDYGSSLEDEKPNEDEGVAQEIHEEVRTRPMTAKKQRTSLFGGNGISPLPVQPRAWTVYQAGDRVAAFWNNNQMHSHPTPSSPSENGVIEVKSSNNFFG</sequence>